<dbReference type="GO" id="GO:0051539">
    <property type="term" value="F:4 iron, 4 sulfur cluster binding"/>
    <property type="evidence" value="ECO:0007669"/>
    <property type="project" value="UniProtKB-KW"/>
</dbReference>
<evidence type="ECO:0000256" key="5">
    <source>
        <dbReference type="ARBA" id="ARBA00023014"/>
    </source>
</evidence>
<dbReference type="Pfam" id="PF12838">
    <property type="entry name" value="Fer4_7"/>
    <property type="match status" value="1"/>
</dbReference>
<evidence type="ECO:0000256" key="3">
    <source>
        <dbReference type="ARBA" id="ARBA00022737"/>
    </source>
</evidence>
<feature type="domain" description="4Fe-4S ferredoxin-type" evidence="6">
    <location>
        <begin position="48"/>
        <end position="77"/>
    </location>
</feature>
<reference evidence="7" key="1">
    <citation type="journal article" date="2008" name="ISME J.">
        <title>Genomic patterns of recombination, clonal divergence and environment in marine microbial populations.</title>
        <authorList>
            <person name="Konstantinidis K.T."/>
            <person name="Delong E.F."/>
        </authorList>
    </citation>
    <scope>NUCLEOTIDE SEQUENCE</scope>
</reference>
<proteinExistence type="predicted"/>
<dbReference type="InterPro" id="IPR017900">
    <property type="entry name" value="4Fe4S_Fe_S_CS"/>
</dbReference>
<protein>
    <submittedName>
        <fullName evidence="7">Putative 4Fe-4S binding domain protein</fullName>
    </submittedName>
</protein>
<evidence type="ECO:0000313" key="7">
    <source>
        <dbReference type="EMBL" id="ABZ10162.1"/>
    </source>
</evidence>
<dbReference type="GO" id="GO:0009060">
    <property type="term" value="P:aerobic respiration"/>
    <property type="evidence" value="ECO:0007669"/>
    <property type="project" value="TreeGrafter"/>
</dbReference>
<dbReference type="SUPFAM" id="SSF54862">
    <property type="entry name" value="4Fe-4S ferredoxins"/>
    <property type="match status" value="1"/>
</dbReference>
<gene>
    <name evidence="7" type="ORF">ALOHA_HF4000APKG10H11ctg1g23</name>
</gene>
<sequence>MNREKQNFFEGVKNIIQPIIVGFKHIFSKRHTMKYPYEYIPPTKNYRGRIELDMETCINCMLCEKYCPDHAIQTYYVDGKKFPGIDFGKCCFCGYCVWVCPPNIRKGGEEVCLSLNEEHSFPSFDKAELIYPPQKLQDPPPTVFDIKGSKEIRIKRLDPD</sequence>
<keyword evidence="4" id="KW-0408">Iron</keyword>
<dbReference type="Gene3D" id="3.30.70.3270">
    <property type="match status" value="1"/>
</dbReference>
<dbReference type="PROSITE" id="PS51379">
    <property type="entry name" value="4FE4S_FER_2"/>
    <property type="match status" value="2"/>
</dbReference>
<keyword evidence="2" id="KW-0479">Metal-binding</keyword>
<dbReference type="InterPro" id="IPR010226">
    <property type="entry name" value="NADH_quinone_OxRdtase_chainI"/>
</dbReference>
<dbReference type="AlphaFoldDB" id="B3TC53"/>
<dbReference type="PROSITE" id="PS00198">
    <property type="entry name" value="4FE4S_FER_1"/>
    <property type="match status" value="2"/>
</dbReference>
<evidence type="ECO:0000256" key="4">
    <source>
        <dbReference type="ARBA" id="ARBA00023004"/>
    </source>
</evidence>
<keyword evidence="3" id="KW-0677">Repeat</keyword>
<dbReference type="GO" id="GO:0016020">
    <property type="term" value="C:membrane"/>
    <property type="evidence" value="ECO:0007669"/>
    <property type="project" value="InterPro"/>
</dbReference>
<dbReference type="InterPro" id="IPR017896">
    <property type="entry name" value="4Fe4S_Fe-S-bd"/>
</dbReference>
<evidence type="ECO:0000256" key="2">
    <source>
        <dbReference type="ARBA" id="ARBA00022723"/>
    </source>
</evidence>
<organism evidence="7">
    <name type="scientific">uncultured marine microorganism HF4000_APKG10H11</name>
    <dbReference type="NCBI Taxonomy" id="455559"/>
    <lineage>
        <taxon>unclassified sequences</taxon>
        <taxon>environmental samples</taxon>
    </lineage>
</organism>
<keyword evidence="1" id="KW-0004">4Fe-4S</keyword>
<evidence type="ECO:0000259" key="6">
    <source>
        <dbReference type="PROSITE" id="PS51379"/>
    </source>
</evidence>
<dbReference type="EMBL" id="EU016667">
    <property type="protein sequence ID" value="ABZ10162.1"/>
    <property type="molecule type" value="Genomic_DNA"/>
</dbReference>
<dbReference type="PANTHER" id="PTHR10849:SF35">
    <property type="entry name" value="FORMATE HYDROGENLYASE SUBUNIT 6-RELATED"/>
    <property type="match status" value="1"/>
</dbReference>
<evidence type="ECO:0000256" key="1">
    <source>
        <dbReference type="ARBA" id="ARBA00022485"/>
    </source>
</evidence>
<dbReference type="GO" id="GO:0003954">
    <property type="term" value="F:NADH dehydrogenase activity"/>
    <property type="evidence" value="ECO:0007669"/>
    <property type="project" value="TreeGrafter"/>
</dbReference>
<dbReference type="PANTHER" id="PTHR10849">
    <property type="entry name" value="NADH DEHYDROGENASE UBIQUINONE IRON-SULFUR PROTEIN 8, MITOCHONDRIAL"/>
    <property type="match status" value="1"/>
</dbReference>
<accession>B3TC53</accession>
<name>B3TC53_9ZZZZ</name>
<dbReference type="GO" id="GO:0046872">
    <property type="term" value="F:metal ion binding"/>
    <property type="evidence" value="ECO:0007669"/>
    <property type="project" value="UniProtKB-KW"/>
</dbReference>
<feature type="domain" description="4Fe-4S ferredoxin-type" evidence="6">
    <location>
        <begin position="81"/>
        <end position="110"/>
    </location>
</feature>
<keyword evidence="5" id="KW-0411">Iron-sulfur</keyword>